<dbReference type="InParanoid" id="A0A2G5EVC2"/>
<dbReference type="FunCoup" id="A0A2G5EVC2">
    <property type="interactions" value="2022"/>
</dbReference>
<feature type="compositionally biased region" description="Basic and acidic residues" evidence="6">
    <location>
        <begin position="47"/>
        <end position="58"/>
    </location>
</feature>
<dbReference type="GO" id="GO:0006351">
    <property type="term" value="P:DNA-templated transcription"/>
    <property type="evidence" value="ECO:0007669"/>
    <property type="project" value="InterPro"/>
</dbReference>
<dbReference type="GO" id="GO:0005730">
    <property type="term" value="C:nucleolus"/>
    <property type="evidence" value="ECO:0007669"/>
    <property type="project" value="UniProtKB-SubCell"/>
</dbReference>
<organism evidence="7 8">
    <name type="scientific">Aquilegia coerulea</name>
    <name type="common">Rocky mountain columbine</name>
    <dbReference type="NCBI Taxonomy" id="218851"/>
    <lineage>
        <taxon>Eukaryota</taxon>
        <taxon>Viridiplantae</taxon>
        <taxon>Streptophyta</taxon>
        <taxon>Embryophyta</taxon>
        <taxon>Tracheophyta</taxon>
        <taxon>Spermatophyta</taxon>
        <taxon>Magnoliopsida</taxon>
        <taxon>Ranunculales</taxon>
        <taxon>Ranunculaceae</taxon>
        <taxon>Thalictroideae</taxon>
        <taxon>Aquilegia</taxon>
    </lineage>
</organism>
<proteinExistence type="inferred from homology"/>
<comment type="subcellular location">
    <subcellularLocation>
        <location evidence="1">Nucleus</location>
        <location evidence="1">Nucleolus</location>
    </subcellularLocation>
</comment>
<evidence type="ECO:0008006" key="9">
    <source>
        <dbReference type="Google" id="ProtNLM"/>
    </source>
</evidence>
<name>A0A2G5EVC2_AQUCA</name>
<gene>
    <name evidence="7" type="ORF">AQUCO_00400516v1</name>
</gene>
<dbReference type="GO" id="GO:0000428">
    <property type="term" value="C:DNA-directed RNA polymerase complex"/>
    <property type="evidence" value="ECO:0007669"/>
    <property type="project" value="UniProtKB-KW"/>
</dbReference>
<evidence type="ECO:0000256" key="6">
    <source>
        <dbReference type="SAM" id="MobiDB-lite"/>
    </source>
</evidence>
<evidence type="ECO:0000313" key="8">
    <source>
        <dbReference type="Proteomes" id="UP000230069"/>
    </source>
</evidence>
<feature type="compositionally biased region" description="Basic residues" evidence="6">
    <location>
        <begin position="59"/>
        <end position="68"/>
    </location>
</feature>
<evidence type="ECO:0000256" key="2">
    <source>
        <dbReference type="ARBA" id="ARBA00009430"/>
    </source>
</evidence>
<dbReference type="AlphaFoldDB" id="A0A2G5EVC2"/>
<feature type="region of interest" description="Disordered" evidence="6">
    <location>
        <begin position="37"/>
        <end position="92"/>
    </location>
</feature>
<dbReference type="OrthoDB" id="532500at2759"/>
<dbReference type="Pfam" id="PF06870">
    <property type="entry name" value="RNA_pol_I_A49"/>
    <property type="match status" value="1"/>
</dbReference>
<dbReference type="STRING" id="218851.A0A2G5EVC2"/>
<evidence type="ECO:0000313" key="7">
    <source>
        <dbReference type="EMBL" id="PIA59672.1"/>
    </source>
</evidence>
<dbReference type="InterPro" id="IPR009668">
    <property type="entry name" value="RNA_pol-assoc_fac_A49-like"/>
</dbReference>
<evidence type="ECO:0000256" key="3">
    <source>
        <dbReference type="ARBA" id="ARBA00022478"/>
    </source>
</evidence>
<evidence type="ECO:0000256" key="1">
    <source>
        <dbReference type="ARBA" id="ARBA00004604"/>
    </source>
</evidence>
<protein>
    <recommendedName>
        <fullName evidence="9">DNA-directed RNA polymerase I subunit rpa49</fullName>
    </recommendedName>
</protein>
<dbReference type="Proteomes" id="UP000230069">
    <property type="component" value="Unassembled WGS sequence"/>
</dbReference>
<evidence type="ECO:0000256" key="4">
    <source>
        <dbReference type="ARBA" id="ARBA00023163"/>
    </source>
</evidence>
<dbReference type="GO" id="GO:0003677">
    <property type="term" value="F:DNA binding"/>
    <property type="evidence" value="ECO:0007669"/>
    <property type="project" value="InterPro"/>
</dbReference>
<sequence>MAEEEENQITADEEELYRKLKEKKKLKKKNKIKLEEQQQQEMEMELEEKTQLIEESNEKRKKKKKKNKIIPEEEQHQHQQQEEMDLDEKTELIEEIDEKEKRKKKKKKDKIKLEEEEEMDLDEKTEIIEEINEKEKRKMNKKKKREDTIDEQEEIILREEVIVEEVNARFEVIGEQQGKIAPIVCYYSSGFNPQMKNKNSEDDDGIEIKTFRKKSRVEVVVTPKDYKLDFVGESHSGEPAASQVCCYSLAVFDKESQTLKIVPIAANKILRLEPKFRTPNVYDKEPVKGLNEEDQTPVKKLDATRSLLKSYGTKYANKNALRLDILNRREDAETQKTIDEKTQHVKLNEKALATASGAPSRNIPPHDSTAVTPEKAYPIDRIIFPGEWNSLLDVLELVQSKADIAPSTYPIFVCNRIHKLREIQDEEERKKLACIFSYITHLIKFKDQRSVDRNSSTKNHRIPSILNTKFLSMFADNGNYNPSPEKINLLISYVLVLTLIADGYRTTVVDIAKDLKMPPQKVKDHYSSLGCKIKRESNSMVYTLPTPLEFPQPRMKRRRK</sequence>
<dbReference type="EMBL" id="KZ305021">
    <property type="protein sequence ID" value="PIA59672.1"/>
    <property type="molecule type" value="Genomic_DNA"/>
</dbReference>
<comment type="similarity">
    <text evidence="2">Belongs to the eukaryotic RPA49/POLR1E RNA polymerase subunit family.</text>
</comment>
<accession>A0A2G5EVC2</accession>
<feature type="compositionally biased region" description="Basic and acidic residues" evidence="6">
    <location>
        <begin position="69"/>
        <end position="92"/>
    </location>
</feature>
<keyword evidence="8" id="KW-1185">Reference proteome</keyword>
<reference evidence="7 8" key="1">
    <citation type="submission" date="2017-09" db="EMBL/GenBank/DDBJ databases">
        <title>WGS assembly of Aquilegia coerulea Goldsmith.</title>
        <authorList>
            <person name="Hodges S."/>
            <person name="Kramer E."/>
            <person name="Nordborg M."/>
            <person name="Tomkins J."/>
            <person name="Borevitz J."/>
            <person name="Derieg N."/>
            <person name="Yan J."/>
            <person name="Mihaltcheva S."/>
            <person name="Hayes R.D."/>
            <person name="Rokhsar D."/>
        </authorList>
    </citation>
    <scope>NUCLEOTIDE SEQUENCE [LARGE SCALE GENOMIC DNA]</scope>
    <source>
        <strain evidence="8">cv. Goldsmith</strain>
    </source>
</reference>
<keyword evidence="4" id="KW-0804">Transcription</keyword>
<dbReference type="PANTHER" id="PTHR14440">
    <property type="entry name" value="DNA-DIRECTED RNA POLYMERASE I SUBUNIT RPA49"/>
    <property type="match status" value="1"/>
</dbReference>
<evidence type="ECO:0000256" key="5">
    <source>
        <dbReference type="ARBA" id="ARBA00023242"/>
    </source>
</evidence>
<keyword evidence="3" id="KW-0240">DNA-directed RNA polymerase</keyword>
<keyword evidence="5" id="KW-0539">Nucleus</keyword>